<dbReference type="Pfam" id="PF00753">
    <property type="entry name" value="Lactamase_B"/>
    <property type="match status" value="1"/>
</dbReference>
<accession>A0ABR7I6C0</accession>
<dbReference type="InterPro" id="IPR035681">
    <property type="entry name" value="ComA-like_MBL"/>
</dbReference>
<feature type="transmembrane region" description="Helical" evidence="6">
    <location>
        <begin position="249"/>
        <end position="270"/>
    </location>
</feature>
<dbReference type="NCBIfam" id="TIGR00360">
    <property type="entry name" value="ComEC_N-term"/>
    <property type="match status" value="1"/>
</dbReference>
<dbReference type="RefSeq" id="WP_186981330.1">
    <property type="nucleotide sequence ID" value="NZ_JACOQH010000001.1"/>
</dbReference>
<feature type="transmembrane region" description="Helical" evidence="6">
    <location>
        <begin position="221"/>
        <end position="243"/>
    </location>
</feature>
<protein>
    <submittedName>
        <fullName evidence="8">DNA internalization-related competence protein ComEC/Rec2</fullName>
    </submittedName>
</protein>
<feature type="transmembrane region" description="Helical" evidence="6">
    <location>
        <begin position="6"/>
        <end position="24"/>
    </location>
</feature>
<dbReference type="Proteomes" id="UP000621540">
    <property type="component" value="Unassembled WGS sequence"/>
</dbReference>
<sequence>MLTKEKYILLAAGILSVMASFELIRKRRFARMLIQGGAFLAMLLTGMRVTDRELTKIAAYQAYIGEKQPVACQGRIYRKEVTDDQTVLYLKDCIFQVKSVNYSCNHILVYFDTGQYPIGKTIVVKGVLYPLSEARNEGNFNEKAYYRAKQIDFKVKQAKLLGIYGETNWFAEKLFALAERLKSVYQKEMSPQNAGVMMGMVLGDKSQLDSEIKTMYQKSGLSHVLCVSGLHLSVIGLTSYRFLKKRGGTYRGAGLFAGSLVFCFAYMSGFDVSARRAFLMFLFLLAADGMGRSYDSLTALAAAGVLLLGGNPFLLFYPGFLFSFAAVTGVVVAGKALAAGFLPEHALLKNILTSAGIQLMTLPLVCSFYYEIPVYAVWINLILLPFMGVVLGCGLIGGILGTAVPRLAHLILWLPDLLLLFYEKVCGAFLALPCAQWITGSPGRARLIVYYGLLAVLLFSAGKRTEGQKSTGMRKRLCLGGGMVLLVGILLFPHKKQMEIDVLDVGQGDGIYLCTSDGISMFFDGGSSSVSGVGTYRILPFLKAKGVRRIDYWFVSHTDADHINGLEEILQLDYPIGTVVFPEYGYRDASLEKLEEEIERNGIMICYLKAKESLRTKNDRITCIFPTADYPVEDANAGSMVLLYETEGFRGLFTGDISKAEEEWLTEKTKLPELFFYKAAHHGSNYSNSEDFLKVLSPEVCVVSCGANNRYGHPGKDAVAHMEAYASEICYTMKGGRIRIRKTKEGFAVQNYGKPLEEKVYPVLK</sequence>
<evidence type="ECO:0000256" key="2">
    <source>
        <dbReference type="ARBA" id="ARBA00022475"/>
    </source>
</evidence>
<dbReference type="Pfam" id="PF03772">
    <property type="entry name" value="Competence"/>
    <property type="match status" value="1"/>
</dbReference>
<dbReference type="PANTHER" id="PTHR30619">
    <property type="entry name" value="DNA INTERNALIZATION/COMPETENCE PROTEIN COMEC/REC2"/>
    <property type="match status" value="1"/>
</dbReference>
<proteinExistence type="predicted"/>
<dbReference type="CDD" id="cd07731">
    <property type="entry name" value="ComA-like_MBL-fold"/>
    <property type="match status" value="1"/>
</dbReference>
<keyword evidence="9" id="KW-1185">Reference proteome</keyword>
<dbReference type="InterPro" id="IPR052159">
    <property type="entry name" value="Competence_DNA_uptake"/>
</dbReference>
<dbReference type="InterPro" id="IPR004797">
    <property type="entry name" value="Competence_ComEC/Rec2"/>
</dbReference>
<comment type="caution">
    <text evidence="8">The sequence shown here is derived from an EMBL/GenBank/DDBJ whole genome shotgun (WGS) entry which is preliminary data.</text>
</comment>
<dbReference type="SUPFAM" id="SSF56281">
    <property type="entry name" value="Metallo-hydrolase/oxidoreductase"/>
    <property type="match status" value="1"/>
</dbReference>
<evidence type="ECO:0000256" key="6">
    <source>
        <dbReference type="SAM" id="Phobius"/>
    </source>
</evidence>
<feature type="transmembrane region" description="Helical" evidence="6">
    <location>
        <begin position="350"/>
        <end position="370"/>
    </location>
</feature>
<keyword evidence="5 6" id="KW-0472">Membrane</keyword>
<keyword evidence="3 6" id="KW-0812">Transmembrane</keyword>
<reference evidence="8 9" key="1">
    <citation type="submission" date="2020-08" db="EMBL/GenBank/DDBJ databases">
        <title>Genome public.</title>
        <authorList>
            <person name="Liu C."/>
            <person name="Sun Q."/>
        </authorList>
    </citation>
    <scope>NUCLEOTIDE SEQUENCE [LARGE SCALE GENOMIC DNA]</scope>
    <source>
        <strain evidence="8 9">BX0805</strain>
    </source>
</reference>
<feature type="transmembrane region" description="Helical" evidence="6">
    <location>
        <begin position="376"/>
        <end position="405"/>
    </location>
</feature>
<comment type="subcellular location">
    <subcellularLocation>
        <location evidence="1">Cell membrane</location>
        <topology evidence="1">Multi-pass membrane protein</topology>
    </subcellularLocation>
</comment>
<evidence type="ECO:0000256" key="5">
    <source>
        <dbReference type="ARBA" id="ARBA00023136"/>
    </source>
</evidence>
<dbReference type="InterPro" id="IPR004477">
    <property type="entry name" value="ComEC_N"/>
</dbReference>
<dbReference type="SMART" id="SM00849">
    <property type="entry name" value="Lactamase_B"/>
    <property type="match status" value="1"/>
</dbReference>
<keyword evidence="2" id="KW-1003">Cell membrane</keyword>
<evidence type="ECO:0000256" key="4">
    <source>
        <dbReference type="ARBA" id="ARBA00022989"/>
    </source>
</evidence>
<dbReference type="EMBL" id="JACOQH010000001">
    <property type="protein sequence ID" value="MBC5752476.1"/>
    <property type="molecule type" value="Genomic_DNA"/>
</dbReference>
<feature type="transmembrane region" description="Helical" evidence="6">
    <location>
        <begin position="445"/>
        <end position="465"/>
    </location>
</feature>
<dbReference type="InterPro" id="IPR025405">
    <property type="entry name" value="DUF4131"/>
</dbReference>
<evidence type="ECO:0000256" key="1">
    <source>
        <dbReference type="ARBA" id="ARBA00004651"/>
    </source>
</evidence>
<dbReference type="Gene3D" id="3.60.15.10">
    <property type="entry name" value="Ribonuclease Z/Hydroxyacylglutathione hydrolase-like"/>
    <property type="match status" value="1"/>
</dbReference>
<feature type="domain" description="Metallo-beta-lactamase" evidence="7">
    <location>
        <begin position="507"/>
        <end position="707"/>
    </location>
</feature>
<evidence type="ECO:0000313" key="8">
    <source>
        <dbReference type="EMBL" id="MBC5752476.1"/>
    </source>
</evidence>
<dbReference type="PANTHER" id="PTHR30619:SF1">
    <property type="entry name" value="RECOMBINATION PROTEIN 2"/>
    <property type="match status" value="1"/>
</dbReference>
<dbReference type="InterPro" id="IPR001279">
    <property type="entry name" value="Metallo-B-lactamas"/>
</dbReference>
<feature type="transmembrane region" description="Helical" evidence="6">
    <location>
        <begin position="314"/>
        <end position="338"/>
    </location>
</feature>
<dbReference type="Pfam" id="PF13567">
    <property type="entry name" value="DUF4131"/>
    <property type="match status" value="1"/>
</dbReference>
<evidence type="ECO:0000256" key="3">
    <source>
        <dbReference type="ARBA" id="ARBA00022692"/>
    </source>
</evidence>
<gene>
    <name evidence="8" type="ORF">H8Z76_00295</name>
</gene>
<feature type="transmembrane region" description="Helical" evidence="6">
    <location>
        <begin position="477"/>
        <end position="494"/>
    </location>
</feature>
<evidence type="ECO:0000259" key="7">
    <source>
        <dbReference type="SMART" id="SM00849"/>
    </source>
</evidence>
<dbReference type="InterPro" id="IPR036866">
    <property type="entry name" value="RibonucZ/Hydroxyglut_hydro"/>
</dbReference>
<evidence type="ECO:0000313" key="9">
    <source>
        <dbReference type="Proteomes" id="UP000621540"/>
    </source>
</evidence>
<keyword evidence="4 6" id="KW-1133">Transmembrane helix</keyword>
<name>A0ABR7I6C0_9FIRM</name>
<organism evidence="8 9">
    <name type="scientific">Roseburia yibonii</name>
    <dbReference type="NCBI Taxonomy" id="2763063"/>
    <lineage>
        <taxon>Bacteria</taxon>
        <taxon>Bacillati</taxon>
        <taxon>Bacillota</taxon>
        <taxon>Clostridia</taxon>
        <taxon>Lachnospirales</taxon>
        <taxon>Lachnospiraceae</taxon>
        <taxon>Roseburia</taxon>
    </lineage>
</organism>
<feature type="transmembrane region" description="Helical" evidence="6">
    <location>
        <begin position="417"/>
        <end position="439"/>
    </location>
</feature>
<dbReference type="NCBIfam" id="TIGR00361">
    <property type="entry name" value="ComEC_Rec2"/>
    <property type="match status" value="1"/>
</dbReference>